<protein>
    <submittedName>
        <fullName evidence="3">Integrase, catalytic region, zinc finger, CCHC-type, peptidase aspartic, catalytic</fullName>
    </submittedName>
</protein>
<dbReference type="InterPro" id="IPR054722">
    <property type="entry name" value="PolX-like_BBD"/>
</dbReference>
<accession>A0A6L2MTG2</accession>
<evidence type="ECO:0000259" key="2">
    <source>
        <dbReference type="Pfam" id="PF22936"/>
    </source>
</evidence>
<evidence type="ECO:0000256" key="1">
    <source>
        <dbReference type="SAM" id="MobiDB-lite"/>
    </source>
</evidence>
<feature type="region of interest" description="Disordered" evidence="1">
    <location>
        <begin position="862"/>
        <end position="887"/>
    </location>
</feature>
<dbReference type="AlphaFoldDB" id="A0A6L2MTG2"/>
<gene>
    <name evidence="3" type="ORF">Tci_047980</name>
</gene>
<feature type="compositionally biased region" description="Low complexity" evidence="1">
    <location>
        <begin position="866"/>
        <end position="887"/>
    </location>
</feature>
<proteinExistence type="predicted"/>
<evidence type="ECO:0000313" key="3">
    <source>
        <dbReference type="EMBL" id="GEU76002.1"/>
    </source>
</evidence>
<feature type="domain" description="Retrovirus-related Pol polyprotein from transposon TNT 1-94-like beta-barrel" evidence="2">
    <location>
        <begin position="776"/>
        <end position="846"/>
    </location>
</feature>
<dbReference type="Pfam" id="PF22936">
    <property type="entry name" value="Pol_BBD"/>
    <property type="match status" value="1"/>
</dbReference>
<name>A0A6L2MTG2_TANCI</name>
<reference evidence="3" key="1">
    <citation type="journal article" date="2019" name="Sci. Rep.">
        <title>Draft genome of Tanacetum cinerariifolium, the natural source of mosquito coil.</title>
        <authorList>
            <person name="Yamashiro T."/>
            <person name="Shiraishi A."/>
            <person name="Satake H."/>
            <person name="Nakayama K."/>
        </authorList>
    </citation>
    <scope>NUCLEOTIDE SEQUENCE</scope>
</reference>
<dbReference type="EMBL" id="BKCJ010007192">
    <property type="protein sequence ID" value="GEU76002.1"/>
    <property type="molecule type" value="Genomic_DNA"/>
</dbReference>
<sequence>MNEYKGRMQTKIELALEQSQQGVSNDILVTVSSSLRLLKPKLGYKGVSFEEAKLTQLEVSTGTLPFFDDEPPTTFRLFIFSSPQDFQEDPDHRLSLDYTYLGDCDWVCHYCGAHFWHVYNLQVHKFLAQQHGVLTKYLIMVLKRMSVIEVRNELTFLDLIVIQIKIVEKYSGSMIEIHTFNQIPPLVGLDLNKADKVSRDVLTVGSTLRIPLLFRGEYSQWSERFMNYLEEQTNGEAMINSIKNGDQPLPTYATMVRQNKNLLDINIDALYNILKQNQGDVNDTIGKKAIVITSNPLALVAEQTKKEDKKVDEKKRDMSKVKCYNCKKEGHFPKDYKKAKVLSNFEKSSSSSDDTIVESAYFDNDKQHRKRIADQEILFDKMSRHLVELDENVRMLKNTVFEKDLKISKLDECVPNKDLEIEKCLERLNECFENPSYFYKVKDLRPTLYDERVIGLGCTLRFLTHSDAALEIEKFKRARDNKIESAYDYGNLNASYVNAKINFLDDYFQEIINSDFKKIDSSFQQTSSLKPYVPIVILKKIIADLEDEVVSLLDKDKENLKIIESLTLKGCESSENAISKSVYQSKNDCQVVEKECDNSENSDVIAPGMFKLNVSHNLDTFSSVRRPKVSSFVWKKKGTSNISKVNFSFDNHSNLYKNVKQYSCKDLMSCNNSRLKDTRSAFICNNVRNASCKARMNTYDDVNDLFVFDDVCLRKSHVSKMPFRKKPRASLNMYFRSKLNKSLPRLVSKWLPKVQPLIEPIAKWIPRVKHCPDLSWIINFGCLKNMTGNRDLLTNFMEMFLGTVRFGTNDFAVIDGYGNVIIGSMTIKKVYCVEGLGHNLFSITKLPTPNVETSNTEGEVFHEVSESFQEESSSSSINDDVQQSSEE</sequence>
<comment type="caution">
    <text evidence="3">The sequence shown here is derived from an EMBL/GenBank/DDBJ whole genome shotgun (WGS) entry which is preliminary data.</text>
</comment>
<dbReference type="Gene3D" id="4.10.60.10">
    <property type="entry name" value="Zinc finger, CCHC-type"/>
    <property type="match status" value="1"/>
</dbReference>
<organism evidence="3">
    <name type="scientific">Tanacetum cinerariifolium</name>
    <name type="common">Dalmatian daisy</name>
    <name type="synonym">Chrysanthemum cinerariifolium</name>
    <dbReference type="NCBI Taxonomy" id="118510"/>
    <lineage>
        <taxon>Eukaryota</taxon>
        <taxon>Viridiplantae</taxon>
        <taxon>Streptophyta</taxon>
        <taxon>Embryophyta</taxon>
        <taxon>Tracheophyta</taxon>
        <taxon>Spermatophyta</taxon>
        <taxon>Magnoliopsida</taxon>
        <taxon>eudicotyledons</taxon>
        <taxon>Gunneridae</taxon>
        <taxon>Pentapetalae</taxon>
        <taxon>asterids</taxon>
        <taxon>campanulids</taxon>
        <taxon>Asterales</taxon>
        <taxon>Asteraceae</taxon>
        <taxon>Asteroideae</taxon>
        <taxon>Anthemideae</taxon>
        <taxon>Anthemidinae</taxon>
        <taxon>Tanacetum</taxon>
    </lineage>
</organism>